<sequence>ARCVGGGGENEGSAAAERGEGDRVRDEPGALRGVPVEAAPLEQPAAHPRVLRPARRGQDLRR</sequence>
<feature type="non-terminal residue" evidence="2">
    <location>
        <position position="62"/>
    </location>
</feature>
<dbReference type="Proteomes" id="UP000815260">
    <property type="component" value="Chromosome 3A"/>
</dbReference>
<feature type="compositionally biased region" description="Basic and acidic residues" evidence="1">
    <location>
        <begin position="17"/>
        <end position="29"/>
    </location>
</feature>
<dbReference type="EMBL" id="CM022217">
    <property type="protein sequence ID" value="KAF7021167.1"/>
    <property type="molecule type" value="Genomic_DNA"/>
</dbReference>
<dbReference type="AlphaFoldDB" id="A0A9R1F3Y6"/>
<reference evidence="2" key="2">
    <citation type="submission" date="2020-03" db="EMBL/GenBank/DDBJ databases">
        <title>The second near-complete assembly of the hexaploid bread wheat (Triticum aestivum) genome.</title>
        <authorList>
            <person name="Zimin A.V."/>
            <person name="Puiu D."/>
            <person name="Shumante A."/>
            <person name="Alonge M."/>
            <person name="Salzberg S.L."/>
        </authorList>
    </citation>
    <scope>NUCLEOTIDE SEQUENCE</scope>
    <source>
        <tissue evidence="2">Leaf</tissue>
    </source>
</reference>
<gene>
    <name evidence="2" type="ORF">CFC21_034157</name>
</gene>
<evidence type="ECO:0000256" key="1">
    <source>
        <dbReference type="SAM" id="MobiDB-lite"/>
    </source>
</evidence>
<evidence type="ECO:0000313" key="2">
    <source>
        <dbReference type="EMBL" id="KAF7021167.1"/>
    </source>
</evidence>
<comment type="caution">
    <text evidence="2">The sequence shown here is derived from an EMBL/GenBank/DDBJ whole genome shotgun (WGS) entry which is preliminary data.</text>
</comment>
<feature type="region of interest" description="Disordered" evidence="1">
    <location>
        <begin position="1"/>
        <end position="62"/>
    </location>
</feature>
<name>A0A9R1F3Y6_WHEAT</name>
<feature type="non-terminal residue" evidence="2">
    <location>
        <position position="1"/>
    </location>
</feature>
<reference evidence="2" key="1">
    <citation type="journal article" date="2017" name="Gigascience">
        <title>The first near-complete assembly of the hexaploid bread wheat genome, Triticum aestivum.</title>
        <authorList>
            <person name="Zimin A.V."/>
            <person name="Puiu D."/>
            <person name="Hall R."/>
            <person name="Kingan S."/>
            <person name="Clavijo B.J."/>
            <person name="Salzberg S.L."/>
        </authorList>
    </citation>
    <scope>NUCLEOTIDE SEQUENCE</scope>
    <source>
        <tissue evidence="2">Leaf</tissue>
    </source>
</reference>
<accession>A0A9R1F3Y6</accession>
<organism evidence="2">
    <name type="scientific">Triticum aestivum</name>
    <name type="common">Wheat</name>
    <dbReference type="NCBI Taxonomy" id="4565"/>
    <lineage>
        <taxon>Eukaryota</taxon>
        <taxon>Viridiplantae</taxon>
        <taxon>Streptophyta</taxon>
        <taxon>Embryophyta</taxon>
        <taxon>Tracheophyta</taxon>
        <taxon>Spermatophyta</taxon>
        <taxon>Magnoliopsida</taxon>
        <taxon>Liliopsida</taxon>
        <taxon>Poales</taxon>
        <taxon>Poaceae</taxon>
        <taxon>BOP clade</taxon>
        <taxon>Pooideae</taxon>
        <taxon>Triticodae</taxon>
        <taxon>Triticeae</taxon>
        <taxon>Triticinae</taxon>
        <taxon>Triticum</taxon>
    </lineage>
</organism>
<proteinExistence type="predicted"/>
<protein>
    <submittedName>
        <fullName evidence="2">Uncharacterized protein</fullName>
    </submittedName>
</protein>
<feature type="compositionally biased region" description="Gly residues" evidence="1">
    <location>
        <begin position="1"/>
        <end position="10"/>
    </location>
</feature>